<dbReference type="GO" id="GO:0005096">
    <property type="term" value="F:GTPase activator activity"/>
    <property type="evidence" value="ECO:0007669"/>
    <property type="project" value="UniProtKB-KW"/>
</dbReference>
<feature type="domain" description="C2" evidence="12">
    <location>
        <begin position="1"/>
        <end position="106"/>
    </location>
</feature>
<dbReference type="GO" id="GO:0005886">
    <property type="term" value="C:plasma membrane"/>
    <property type="evidence" value="ECO:0007669"/>
    <property type="project" value="UniProtKB-SubCell"/>
</dbReference>
<evidence type="ECO:0000256" key="3">
    <source>
        <dbReference type="ARBA" id="ARBA00022468"/>
    </source>
</evidence>
<keyword evidence="4" id="KW-1003">Cell membrane</keyword>
<evidence type="ECO:0000256" key="2">
    <source>
        <dbReference type="ARBA" id="ARBA00004236"/>
    </source>
</evidence>
<comment type="similarity">
    <text evidence="11">Belongs to the plant CAR protein family.</text>
</comment>
<protein>
    <recommendedName>
        <fullName evidence="12">C2 domain-containing protein</fullName>
    </recommendedName>
</protein>
<keyword evidence="5" id="KW-0938">Abscisic acid signaling pathway</keyword>
<dbReference type="PANTHER" id="PTHR45933">
    <property type="entry name" value="PROTEIN C2-DOMAIN ABA-RELATED 4"/>
    <property type="match status" value="1"/>
</dbReference>
<evidence type="ECO:0000256" key="4">
    <source>
        <dbReference type="ARBA" id="ARBA00022475"/>
    </source>
</evidence>
<evidence type="ECO:0000256" key="5">
    <source>
        <dbReference type="ARBA" id="ARBA00022682"/>
    </source>
</evidence>
<dbReference type="EMBL" id="EF678141">
    <property type="protein sequence ID" value="ABR17918.1"/>
    <property type="molecule type" value="mRNA"/>
</dbReference>
<evidence type="ECO:0000313" key="13">
    <source>
        <dbReference type="EMBL" id="ABR17918.1"/>
    </source>
</evidence>
<keyword evidence="7" id="KW-0106">Calcium</keyword>
<dbReference type="SMART" id="SM00239">
    <property type="entry name" value="C2"/>
    <property type="match status" value="1"/>
</dbReference>
<evidence type="ECO:0000256" key="8">
    <source>
        <dbReference type="ARBA" id="ARBA00023121"/>
    </source>
</evidence>
<proteinExistence type="evidence at transcript level"/>
<dbReference type="InterPro" id="IPR035892">
    <property type="entry name" value="C2_domain_sf"/>
</dbReference>
<comment type="subcellular location">
    <subcellularLocation>
        <location evidence="2">Cell membrane</location>
    </subcellularLocation>
    <subcellularLocation>
        <location evidence="1">Nucleus</location>
    </subcellularLocation>
</comment>
<dbReference type="AlphaFoldDB" id="B8LQI8"/>
<dbReference type="Pfam" id="PF00168">
    <property type="entry name" value="C2"/>
    <property type="match status" value="1"/>
</dbReference>
<evidence type="ECO:0000256" key="11">
    <source>
        <dbReference type="ARBA" id="ARBA00024037"/>
    </source>
</evidence>
<dbReference type="GO" id="GO:0005634">
    <property type="term" value="C:nucleus"/>
    <property type="evidence" value="ECO:0007669"/>
    <property type="project" value="UniProtKB-SubCell"/>
</dbReference>
<evidence type="ECO:0000256" key="9">
    <source>
        <dbReference type="ARBA" id="ARBA00023136"/>
    </source>
</evidence>
<reference evidence="13" key="1">
    <citation type="submission" date="2007-06" db="EMBL/GenBank/DDBJ databases">
        <title>Full length cDNA sequences from Sitka Spruce (Picea sitchensis).</title>
        <authorList>
            <person name="Ralph S.G."/>
            <person name="Chun H.E."/>
            <person name="Liao N."/>
            <person name="Ali J."/>
            <person name="Reid K."/>
            <person name="Kolosova N."/>
            <person name="Cooper N."/>
            <person name="Cullis C."/>
            <person name="Jancsik S."/>
            <person name="Moore R."/>
            <person name="Mayo M."/>
            <person name="Wagner S."/>
            <person name="Holt R.A."/>
            <person name="Jones S.J.M."/>
            <person name="Marra M.A."/>
            <person name="Ritland C.E."/>
            <person name="Ritland K."/>
            <person name="Bohlmann J."/>
        </authorList>
    </citation>
    <scope>NUCLEOTIDE SEQUENCE</scope>
    <source>
        <tissue evidence="13">Bark</tissue>
    </source>
</reference>
<accession>B8LQI8</accession>
<dbReference type="GO" id="GO:0046872">
    <property type="term" value="F:metal ion binding"/>
    <property type="evidence" value="ECO:0007669"/>
    <property type="project" value="UniProtKB-KW"/>
</dbReference>
<keyword evidence="9" id="KW-0472">Membrane</keyword>
<evidence type="ECO:0000256" key="7">
    <source>
        <dbReference type="ARBA" id="ARBA00022837"/>
    </source>
</evidence>
<organism evidence="13">
    <name type="scientific">Picea sitchensis</name>
    <name type="common">Sitka spruce</name>
    <name type="synonym">Pinus sitchensis</name>
    <dbReference type="NCBI Taxonomy" id="3332"/>
    <lineage>
        <taxon>Eukaryota</taxon>
        <taxon>Viridiplantae</taxon>
        <taxon>Streptophyta</taxon>
        <taxon>Embryophyta</taxon>
        <taxon>Tracheophyta</taxon>
        <taxon>Spermatophyta</taxon>
        <taxon>Pinopsida</taxon>
        <taxon>Pinidae</taxon>
        <taxon>Conifers I</taxon>
        <taxon>Pinales</taxon>
        <taxon>Pinaceae</taxon>
        <taxon>Picea</taxon>
    </lineage>
</organism>
<dbReference type="InterPro" id="IPR044562">
    <property type="entry name" value="CAR1-11"/>
</dbReference>
<keyword evidence="3" id="KW-0343">GTPase activation</keyword>
<dbReference type="PRINTS" id="PR00360">
    <property type="entry name" value="C2DOMAIN"/>
</dbReference>
<evidence type="ECO:0000256" key="6">
    <source>
        <dbReference type="ARBA" id="ARBA00022723"/>
    </source>
</evidence>
<evidence type="ECO:0000259" key="12">
    <source>
        <dbReference type="PROSITE" id="PS50004"/>
    </source>
</evidence>
<sequence>MGELIVRVIKGLNLVIGDHIVRSSDPYVVIRLGEQTRKTRVKKKTLNPIWDEGFTFTDVSYRDYSLVTVEVFDEDRFPKFKQKDFLGNAEIDLQPLLEESYPMATGKKVVAQSNNIYLAKDSLIVQHNHGRIVQDVCLKLGGVKSGLLEMRLEWQPKG</sequence>
<name>B8LQI8_PICSI</name>
<dbReference type="InterPro" id="IPR000008">
    <property type="entry name" value="C2_dom"/>
</dbReference>
<keyword evidence="6" id="KW-0479">Metal-binding</keyword>
<keyword evidence="10" id="KW-0539">Nucleus</keyword>
<evidence type="ECO:0000256" key="1">
    <source>
        <dbReference type="ARBA" id="ARBA00004123"/>
    </source>
</evidence>
<evidence type="ECO:0000256" key="10">
    <source>
        <dbReference type="ARBA" id="ARBA00023242"/>
    </source>
</evidence>
<dbReference type="GO" id="GO:0008289">
    <property type="term" value="F:lipid binding"/>
    <property type="evidence" value="ECO:0007669"/>
    <property type="project" value="UniProtKB-KW"/>
</dbReference>
<dbReference type="GO" id="GO:0009738">
    <property type="term" value="P:abscisic acid-activated signaling pathway"/>
    <property type="evidence" value="ECO:0007669"/>
    <property type="project" value="UniProtKB-KW"/>
</dbReference>
<dbReference type="SUPFAM" id="SSF49562">
    <property type="entry name" value="C2 domain (Calcium/lipid-binding domain, CaLB)"/>
    <property type="match status" value="1"/>
</dbReference>
<dbReference type="PROSITE" id="PS50004">
    <property type="entry name" value="C2"/>
    <property type="match status" value="1"/>
</dbReference>
<dbReference type="PANTHER" id="PTHR45933:SF5">
    <property type="entry name" value="PROTEIN C2-DOMAIN ABA-RELATED 4"/>
    <property type="match status" value="1"/>
</dbReference>
<keyword evidence="8" id="KW-0446">Lipid-binding</keyword>
<dbReference type="Gene3D" id="2.60.40.150">
    <property type="entry name" value="C2 domain"/>
    <property type="match status" value="1"/>
</dbReference>